<evidence type="ECO:0000313" key="5">
    <source>
        <dbReference type="RefSeq" id="XP_067146068.1"/>
    </source>
</evidence>
<evidence type="ECO:0000313" key="4">
    <source>
        <dbReference type="Proteomes" id="UP001652627"/>
    </source>
</evidence>
<dbReference type="PANTHER" id="PTHR40389">
    <property type="entry name" value="ENDOGENOUS RETROVIRUS GROUP K MEMBER 24 GAG POLYPROTEIN-RELATED"/>
    <property type="match status" value="1"/>
</dbReference>
<dbReference type="InterPro" id="IPR050195">
    <property type="entry name" value="Primate_lentivir_Gag_pol-like"/>
</dbReference>
<evidence type="ECO:0000259" key="3">
    <source>
        <dbReference type="Pfam" id="PF19317"/>
    </source>
</evidence>
<evidence type="ECO:0000256" key="2">
    <source>
        <dbReference type="SAM" id="MobiDB-lite"/>
    </source>
</evidence>
<reference evidence="5" key="2">
    <citation type="submission" date="2025-08" db="UniProtKB">
        <authorList>
            <consortium name="RefSeq"/>
        </authorList>
    </citation>
    <scope>IDENTIFICATION</scope>
    <source>
        <tissue evidence="5">Blood</tissue>
    </source>
</reference>
<dbReference type="InterPro" id="IPR010999">
    <property type="entry name" value="Retrovr_matrix"/>
</dbReference>
<dbReference type="Proteomes" id="UP001652627">
    <property type="component" value="Chromosome 1"/>
</dbReference>
<proteinExistence type="predicted"/>
<gene>
    <name evidence="5" type="primary">LOC136991165</name>
</gene>
<feature type="domain" description="Retroviral nucleocapsid Gag protein p24 C-terminal" evidence="3">
    <location>
        <begin position="244"/>
        <end position="312"/>
    </location>
</feature>
<feature type="region of interest" description="Disordered" evidence="2">
    <location>
        <begin position="113"/>
        <end position="205"/>
    </location>
</feature>
<dbReference type="SUPFAM" id="SSF47836">
    <property type="entry name" value="Retroviral matrix proteins"/>
    <property type="match status" value="1"/>
</dbReference>
<dbReference type="PANTHER" id="PTHR40389:SF3">
    <property type="entry name" value="IGE-BINDING PROTEIN"/>
    <property type="match status" value="1"/>
</dbReference>
<dbReference type="Pfam" id="PF19317">
    <property type="entry name" value="Gag_p24_C"/>
    <property type="match status" value="1"/>
</dbReference>
<name>A0ABM4DZY8_9AVES</name>
<reference evidence="4" key="1">
    <citation type="submission" date="2025-05" db="UniProtKB">
        <authorList>
            <consortium name="RefSeq"/>
        </authorList>
    </citation>
    <scope>NUCLEOTIDE SEQUENCE [LARGE SCALE GENOMIC DNA]</scope>
</reference>
<dbReference type="GeneID" id="136991165"/>
<dbReference type="InterPro" id="IPR008916">
    <property type="entry name" value="Retrov_capsid_C"/>
</dbReference>
<accession>A0ABM4DZY8</accession>
<dbReference type="RefSeq" id="XP_067146068.1">
    <property type="nucleotide sequence ID" value="XM_067289967.1"/>
</dbReference>
<keyword evidence="4" id="KW-1185">Reference proteome</keyword>
<feature type="compositionally biased region" description="Acidic residues" evidence="2">
    <location>
        <begin position="161"/>
        <end position="173"/>
    </location>
</feature>
<protein>
    <recommendedName>
        <fullName evidence="1">Gag polyprotein</fullName>
    </recommendedName>
</protein>
<dbReference type="InterPro" id="IPR012344">
    <property type="entry name" value="Matrix_HIV/RSV_N"/>
</dbReference>
<dbReference type="Gene3D" id="1.10.1200.30">
    <property type="match status" value="1"/>
</dbReference>
<dbReference type="Gene3D" id="1.10.150.90">
    <property type="entry name" value="Immunodeficiency lentiviruses, gag gene matrix protein p17"/>
    <property type="match status" value="1"/>
</dbReference>
<sequence length="382" mass="42130">MEILREELWLQCTAALAESPMNGGSARELKVWGLIRMLLRSAREAPAKERESGGGEVPVILPVESQEPPPVYPWQDLAQDREGWGVDGTEPEDCVPGAVLRKTLSEEDRTLLPWAPAEEGAVGGESQAVQRGRKGNGQSERRDQSSTLKGGRKVRVRLPVEEESGEDSSDEEGGGLREVTRRLRGCAIGETQPKGKPKGGEEVTTSPVDTLLRALEEIRREVMATTEASRAAYEELGKLVKVEPPWTKIKQTHAESFTEFCDRLQRAIAESDLPPEAQGPVMMECLWQQSDAMTQDILKTIPKGTPLSVVIRTVLQKQNQGTAAAQALVTAVDQMRKGPQRCFSCGYHREEGRRQMGCCCMAALMFIAGFMIPGTAESYWRR</sequence>
<evidence type="ECO:0000256" key="1">
    <source>
        <dbReference type="ARBA" id="ARBA00019628"/>
    </source>
</evidence>
<organism evidence="4 5">
    <name type="scientific">Apteryx mantelli</name>
    <name type="common">North Island brown kiwi</name>
    <dbReference type="NCBI Taxonomy" id="2696672"/>
    <lineage>
        <taxon>Eukaryota</taxon>
        <taxon>Metazoa</taxon>
        <taxon>Chordata</taxon>
        <taxon>Craniata</taxon>
        <taxon>Vertebrata</taxon>
        <taxon>Euteleostomi</taxon>
        <taxon>Archelosauria</taxon>
        <taxon>Archosauria</taxon>
        <taxon>Dinosauria</taxon>
        <taxon>Saurischia</taxon>
        <taxon>Theropoda</taxon>
        <taxon>Coelurosauria</taxon>
        <taxon>Aves</taxon>
        <taxon>Palaeognathae</taxon>
        <taxon>Apterygiformes</taxon>
        <taxon>Apterygidae</taxon>
        <taxon>Apteryx</taxon>
    </lineage>
</organism>
<dbReference type="SUPFAM" id="SSF47353">
    <property type="entry name" value="Retrovirus capsid dimerization domain-like"/>
    <property type="match status" value="1"/>
</dbReference>
<dbReference type="InterPro" id="IPR045345">
    <property type="entry name" value="Gag_p24_C"/>
</dbReference>